<dbReference type="EMBL" id="MW995474">
    <property type="protein sequence ID" value="QWC53655.1"/>
    <property type="molecule type" value="Genomic_DNA"/>
</dbReference>
<keyword evidence="3" id="KW-0496">Mitochondrion</keyword>
<dbReference type="Pfam" id="PF03161">
    <property type="entry name" value="LAGLIDADG_2"/>
    <property type="match status" value="1"/>
</dbReference>
<keyword evidence="3" id="KW-0255">Endonuclease</keyword>
<dbReference type="PANTHER" id="PTHR47539:SF1">
    <property type="entry name" value="PENTATRICOPEPTIDE REPEAT-CONTAINING PROTEIN OTP51, CHLOROPLASTIC"/>
    <property type="match status" value="1"/>
</dbReference>
<feature type="transmembrane region" description="Helical" evidence="1">
    <location>
        <begin position="22"/>
        <end position="45"/>
    </location>
</feature>
<sequence length="284" mass="31796">MLLACFIKYVLAIALPSLRISPLFRIALTFVLFYAAVLSFNAVYIQSIGSGIGILSPLFTSSLIPVKPDEDSTPSGTSNGLTKEEKAALTVPNQLREILVGLLLGDLYAQKQNVNTRFHFKQGVIHKDYLMHLYELFKDFCFNAPKIFDLLADKRTAKVYSSMRFTTYTLPCFNELYELFHVDGKKVIPLNIGELLTPLGLCYWICDDGGFCKRDRALVLSTQSFTLVEVKLLAEVLTNKFGLKCAINKNNGAFIIRISAKSIPAIQTMLKDIMPPMMLYKIGL</sequence>
<dbReference type="PANTHER" id="PTHR47539">
    <property type="entry name" value="PENTATRICOPEPTIDE REPEAT-CONTAINING PROTEIN OTP51, CHLOROPLASTIC"/>
    <property type="match status" value="1"/>
</dbReference>
<evidence type="ECO:0000313" key="3">
    <source>
        <dbReference type="EMBL" id="QWC53655.1"/>
    </source>
</evidence>
<dbReference type="GO" id="GO:0000373">
    <property type="term" value="P:Group II intron splicing"/>
    <property type="evidence" value="ECO:0007669"/>
    <property type="project" value="TreeGrafter"/>
</dbReference>
<dbReference type="GO" id="GO:0004519">
    <property type="term" value="F:endonuclease activity"/>
    <property type="evidence" value="ECO:0007669"/>
    <property type="project" value="UniProtKB-KW"/>
</dbReference>
<organism evidence="3">
    <name type="scientific">Rhizoctonia solani</name>
    <dbReference type="NCBI Taxonomy" id="456999"/>
    <lineage>
        <taxon>Eukaryota</taxon>
        <taxon>Fungi</taxon>
        <taxon>Dikarya</taxon>
        <taxon>Basidiomycota</taxon>
        <taxon>Agaricomycotina</taxon>
        <taxon>Agaricomycetes</taxon>
        <taxon>Cantharellales</taxon>
        <taxon>Ceratobasidiaceae</taxon>
        <taxon>Rhizoctonia</taxon>
    </lineage>
</organism>
<dbReference type="InterPro" id="IPR004860">
    <property type="entry name" value="LAGLIDADG_dom"/>
</dbReference>
<feature type="domain" description="Homing endonuclease LAGLIDADG" evidence="2">
    <location>
        <begin position="96"/>
        <end position="264"/>
    </location>
</feature>
<keyword evidence="1" id="KW-1133">Transmembrane helix</keyword>
<dbReference type="AlphaFoldDB" id="A0A8E8L8N2"/>
<dbReference type="GO" id="GO:0045292">
    <property type="term" value="P:mRNA cis splicing, via spliceosome"/>
    <property type="evidence" value="ECO:0007669"/>
    <property type="project" value="TreeGrafter"/>
</dbReference>
<accession>A0A8E8L8N2</accession>
<name>A0A8E8L8N2_9AGAM</name>
<geneLocation type="mitochondrion" evidence="3"/>
<keyword evidence="1" id="KW-0812">Transmembrane</keyword>
<reference evidence="3" key="1">
    <citation type="submission" date="2021-04" db="EMBL/GenBank/DDBJ databases">
        <title>Mitogenome analysis reveals the evolution and host adaptation in Rhizoctonia solani.</title>
        <authorList>
            <person name="Zheng A."/>
            <person name="Lin R."/>
            <person name="Xia Y."/>
            <person name="Zhang D."/>
            <person name="Xiang X."/>
            <person name="Niu X."/>
            <person name="Liu Y."/>
            <person name="Jiang L."/>
            <person name="Wang X."/>
        </authorList>
    </citation>
    <scope>NUCLEOTIDE SEQUENCE</scope>
    <source>
        <strain evidence="3">AG1-IA</strain>
    </source>
</reference>
<keyword evidence="3" id="KW-0540">Nuclease</keyword>
<dbReference type="InterPro" id="IPR052500">
    <property type="entry name" value="Chloro/Mito_RNA_Process"/>
</dbReference>
<protein>
    <submittedName>
        <fullName evidence="3">LAGLIDADG homing endonuclease</fullName>
    </submittedName>
</protein>
<proteinExistence type="predicted"/>
<keyword evidence="1" id="KW-0472">Membrane</keyword>
<gene>
    <name evidence="3" type="primary">mag12</name>
</gene>
<evidence type="ECO:0000259" key="2">
    <source>
        <dbReference type="Pfam" id="PF03161"/>
    </source>
</evidence>
<keyword evidence="3" id="KW-0378">Hydrolase</keyword>
<evidence type="ECO:0000256" key="1">
    <source>
        <dbReference type="SAM" id="Phobius"/>
    </source>
</evidence>